<reference evidence="2 3" key="1">
    <citation type="submission" date="2019-12" db="EMBL/GenBank/DDBJ databases">
        <title>Complete genome sequence of Algicella marina strain 9Alg 56(T) isolated from the red alga Tichocarpus crinitus.</title>
        <authorList>
            <person name="Kim S.-G."/>
            <person name="Nedashkovskaya O.I."/>
        </authorList>
    </citation>
    <scope>NUCLEOTIDE SEQUENCE [LARGE SCALE GENOMIC DNA]</scope>
    <source>
        <strain evidence="2 3">9Alg 56</strain>
    </source>
</reference>
<dbReference type="EMBL" id="CP046620">
    <property type="protein sequence ID" value="QHQ34592.1"/>
    <property type="molecule type" value="Genomic_DNA"/>
</dbReference>
<protein>
    <submittedName>
        <fullName evidence="2">DUF4169 domain-containing protein</fullName>
    </submittedName>
</protein>
<gene>
    <name evidence="2" type="ORF">GO499_04990</name>
</gene>
<evidence type="ECO:0000256" key="1">
    <source>
        <dbReference type="SAM" id="MobiDB-lite"/>
    </source>
</evidence>
<feature type="compositionally biased region" description="Basic residues" evidence="1">
    <location>
        <begin position="1"/>
        <end position="13"/>
    </location>
</feature>
<organism evidence="2 3">
    <name type="scientific">Algicella marina</name>
    <dbReference type="NCBI Taxonomy" id="2683284"/>
    <lineage>
        <taxon>Bacteria</taxon>
        <taxon>Pseudomonadati</taxon>
        <taxon>Pseudomonadota</taxon>
        <taxon>Alphaproteobacteria</taxon>
        <taxon>Rhodobacterales</taxon>
        <taxon>Paracoccaceae</taxon>
        <taxon>Algicella</taxon>
    </lineage>
</organism>
<feature type="region of interest" description="Disordered" evidence="1">
    <location>
        <begin position="1"/>
        <end position="60"/>
    </location>
</feature>
<keyword evidence="3" id="KW-1185">Reference proteome</keyword>
<dbReference type="Proteomes" id="UP000464495">
    <property type="component" value="Chromosome"/>
</dbReference>
<dbReference type="KEGG" id="amaq:GO499_04990"/>
<dbReference type="RefSeq" id="WP_161861161.1">
    <property type="nucleotide sequence ID" value="NZ_CP046620.1"/>
</dbReference>
<sequence length="60" mass="6683">MTKVVNLRRFRKTQARDAARREAETRTDAARLSASDKAGVEAAKAERLRTGGHEIEDEDA</sequence>
<accession>A0A6P1T252</accession>
<feature type="compositionally biased region" description="Basic and acidic residues" evidence="1">
    <location>
        <begin position="14"/>
        <end position="29"/>
    </location>
</feature>
<proteinExistence type="predicted"/>
<name>A0A6P1T252_9RHOB</name>
<evidence type="ECO:0000313" key="2">
    <source>
        <dbReference type="EMBL" id="QHQ34592.1"/>
    </source>
</evidence>
<dbReference type="AlphaFoldDB" id="A0A6P1T252"/>
<feature type="compositionally biased region" description="Basic and acidic residues" evidence="1">
    <location>
        <begin position="43"/>
        <end position="54"/>
    </location>
</feature>
<evidence type="ECO:0000313" key="3">
    <source>
        <dbReference type="Proteomes" id="UP000464495"/>
    </source>
</evidence>